<sequence length="529" mass="58505">LIFGTHGGVAVEAEECSNVGVQILQKGGNAVDSAIASALCIGVISNHATGTDLIYLLLFIILYRGGFMLIRAPNGTFDFIDFRERAPATAHEDMFVKDPMLAQVGALSIATPGEIRGFELAHQRHGKLQWYELFEPAIRIARDGFITTSFMEGRLQLAEEWIMKSHDWMDIYAPNGSLAKKGDIIRRPALASTLETIANEGADVFYKGSIAEQMIRTIQENGGILTLEDLTSYKAEIRPTVHTYYHGRKITTATSPTSGPILLAMLNILERYNLSVQGETGLNIHRMLEAFKFGYAFRTEMGDPFYLDNQDRMDQIITKEWASIVRQNVSDERTFEPPYYQPKYDHVESHGTMHLSVIDENDGAVALTSTMNLLFGSRLMDPATGVIFNDQMDDFSIPGTPNMFGLSPSKNNYVAPGKRPLSSITPAIVEHDNSLELVLGGSGGSTILTSTLNVSFFLEGGGKKDQQTEPREQKKNACVKGKGAMADRFFFLPQIGFIECIELREGSLYCYGNTTTSSSTCAQYRFTRG</sequence>
<dbReference type="Proteomes" id="UP000193560">
    <property type="component" value="Unassembled WGS sequence"/>
</dbReference>
<feature type="binding site" evidence="7">
    <location>
        <position position="444"/>
    </location>
    <ligand>
        <name>L-glutamate</name>
        <dbReference type="ChEBI" id="CHEBI:29985"/>
    </ligand>
</feature>
<feature type="binding site" evidence="7">
    <location>
        <position position="394"/>
    </location>
    <ligand>
        <name>L-glutamate</name>
        <dbReference type="ChEBI" id="CHEBI:29985"/>
    </ligand>
</feature>
<dbReference type="STRING" id="90262.A0A1X2I3G5"/>
<dbReference type="GO" id="GO:0006508">
    <property type="term" value="P:proteolysis"/>
    <property type="evidence" value="ECO:0007669"/>
    <property type="project" value="UniProtKB-KW"/>
</dbReference>
<dbReference type="Gene3D" id="3.60.20.40">
    <property type="match status" value="1"/>
</dbReference>
<accession>A0A1X2I3G5</accession>
<keyword evidence="5" id="KW-0012">Acyltransferase</keyword>
<dbReference type="GO" id="GO:0006751">
    <property type="term" value="P:glutathione catabolic process"/>
    <property type="evidence" value="ECO:0007669"/>
    <property type="project" value="InterPro"/>
</dbReference>
<dbReference type="InterPro" id="IPR043137">
    <property type="entry name" value="GGT_ssub_C"/>
</dbReference>
<comment type="caution">
    <text evidence="8">The sequence shown here is derived from an EMBL/GenBank/DDBJ whole genome shotgun (WGS) entry which is preliminary data.</text>
</comment>
<evidence type="ECO:0000256" key="7">
    <source>
        <dbReference type="PIRSR" id="PIRSR600101-2"/>
    </source>
</evidence>
<feature type="active site" description="Nucleophile" evidence="6">
    <location>
        <position position="352"/>
    </location>
</feature>
<keyword evidence="9" id="KW-1185">Reference proteome</keyword>
<dbReference type="PANTHER" id="PTHR11686">
    <property type="entry name" value="GAMMA GLUTAMYL TRANSPEPTIDASE"/>
    <property type="match status" value="1"/>
</dbReference>
<protein>
    <submittedName>
        <fullName evidence="8">Gamma-glutamyltransferase</fullName>
    </submittedName>
</protein>
<feature type="binding site" evidence="7">
    <location>
        <begin position="422"/>
        <end position="423"/>
    </location>
    <ligand>
        <name>L-glutamate</name>
        <dbReference type="ChEBI" id="CHEBI:29985"/>
    </ligand>
</feature>
<keyword evidence="1" id="KW-0645">Protease</keyword>
<evidence type="ECO:0000256" key="2">
    <source>
        <dbReference type="ARBA" id="ARBA00022679"/>
    </source>
</evidence>
<feature type="binding site" evidence="7">
    <location>
        <begin position="370"/>
        <end position="372"/>
    </location>
    <ligand>
        <name>L-glutamate</name>
        <dbReference type="ChEBI" id="CHEBI:29985"/>
    </ligand>
</feature>
<evidence type="ECO:0000313" key="9">
    <source>
        <dbReference type="Proteomes" id="UP000193560"/>
    </source>
</evidence>
<gene>
    <name evidence="8" type="ORF">BCR42DRAFT_335481</name>
</gene>
<dbReference type="PANTHER" id="PTHR11686:SF9">
    <property type="entry name" value="RE13973P"/>
    <property type="match status" value="1"/>
</dbReference>
<feature type="non-terminal residue" evidence="8">
    <location>
        <position position="1"/>
    </location>
</feature>
<evidence type="ECO:0000256" key="1">
    <source>
        <dbReference type="ARBA" id="ARBA00022670"/>
    </source>
</evidence>
<dbReference type="InterPro" id="IPR043138">
    <property type="entry name" value="GGT_lsub"/>
</dbReference>
<dbReference type="GO" id="GO:0005886">
    <property type="term" value="C:plasma membrane"/>
    <property type="evidence" value="ECO:0007669"/>
    <property type="project" value="TreeGrafter"/>
</dbReference>
<keyword evidence="4" id="KW-0325">Glycoprotein</keyword>
<dbReference type="OrthoDB" id="1081007at2759"/>
<evidence type="ECO:0000256" key="3">
    <source>
        <dbReference type="ARBA" id="ARBA00022801"/>
    </source>
</evidence>
<feature type="binding site" evidence="7">
    <location>
        <position position="83"/>
    </location>
    <ligand>
        <name>L-glutamate</name>
        <dbReference type="ChEBI" id="CHEBI:29985"/>
    </ligand>
</feature>
<dbReference type="AlphaFoldDB" id="A0A1X2I3G5"/>
<dbReference type="GO" id="GO:0016746">
    <property type="term" value="F:acyltransferase activity"/>
    <property type="evidence" value="ECO:0007669"/>
    <property type="project" value="UniProtKB-KW"/>
</dbReference>
<evidence type="ECO:0000256" key="5">
    <source>
        <dbReference type="ARBA" id="ARBA00023315"/>
    </source>
</evidence>
<dbReference type="GO" id="GO:0036374">
    <property type="term" value="F:glutathione hydrolase activity"/>
    <property type="evidence" value="ECO:0007669"/>
    <property type="project" value="InterPro"/>
</dbReference>
<dbReference type="PRINTS" id="PR01210">
    <property type="entry name" value="GGTRANSPTASE"/>
</dbReference>
<dbReference type="Pfam" id="PF01019">
    <property type="entry name" value="G_glu_transpept"/>
    <property type="match status" value="1"/>
</dbReference>
<dbReference type="FunFam" id="1.10.246.130:FF:000005">
    <property type="entry name" value="Gamma-glutamyltranspeptidase 1, putative"/>
    <property type="match status" value="1"/>
</dbReference>
<dbReference type="SUPFAM" id="SSF56235">
    <property type="entry name" value="N-terminal nucleophile aminohydrolases (Ntn hydrolases)"/>
    <property type="match status" value="1"/>
</dbReference>
<organism evidence="8 9">
    <name type="scientific">Absidia repens</name>
    <dbReference type="NCBI Taxonomy" id="90262"/>
    <lineage>
        <taxon>Eukaryota</taxon>
        <taxon>Fungi</taxon>
        <taxon>Fungi incertae sedis</taxon>
        <taxon>Mucoromycota</taxon>
        <taxon>Mucoromycotina</taxon>
        <taxon>Mucoromycetes</taxon>
        <taxon>Mucorales</taxon>
        <taxon>Cunninghamellaceae</taxon>
        <taxon>Absidia</taxon>
    </lineage>
</organism>
<dbReference type="InterPro" id="IPR029055">
    <property type="entry name" value="Ntn_hydrolases_N"/>
</dbReference>
<dbReference type="InterPro" id="IPR000101">
    <property type="entry name" value="GGT_peptidase"/>
</dbReference>
<keyword evidence="3" id="KW-0378">Hydrolase</keyword>
<keyword evidence="2 8" id="KW-0808">Transferase</keyword>
<evidence type="ECO:0000256" key="6">
    <source>
        <dbReference type="PIRSR" id="PIRSR600101-1"/>
    </source>
</evidence>
<evidence type="ECO:0000313" key="8">
    <source>
        <dbReference type="EMBL" id="ORZ08619.1"/>
    </source>
</evidence>
<dbReference type="EMBL" id="MCGE01000030">
    <property type="protein sequence ID" value="ORZ08619.1"/>
    <property type="molecule type" value="Genomic_DNA"/>
</dbReference>
<proteinExistence type="predicted"/>
<name>A0A1X2I3G5_9FUNG</name>
<dbReference type="Gene3D" id="1.10.246.130">
    <property type="match status" value="1"/>
</dbReference>
<evidence type="ECO:0000256" key="4">
    <source>
        <dbReference type="ARBA" id="ARBA00023180"/>
    </source>
</evidence>
<reference evidence="8 9" key="1">
    <citation type="submission" date="2016-07" db="EMBL/GenBank/DDBJ databases">
        <title>Pervasive Adenine N6-methylation of Active Genes in Fungi.</title>
        <authorList>
            <consortium name="DOE Joint Genome Institute"/>
            <person name="Mondo S.J."/>
            <person name="Dannebaum R.O."/>
            <person name="Kuo R.C."/>
            <person name="Labutti K."/>
            <person name="Haridas S."/>
            <person name="Kuo A."/>
            <person name="Salamov A."/>
            <person name="Ahrendt S.R."/>
            <person name="Lipzen A."/>
            <person name="Sullivan W."/>
            <person name="Andreopoulos W.B."/>
            <person name="Clum A."/>
            <person name="Lindquist E."/>
            <person name="Daum C."/>
            <person name="Ramamoorthy G.K."/>
            <person name="Gryganskyi A."/>
            <person name="Culley D."/>
            <person name="Magnuson J.K."/>
            <person name="James T.Y."/>
            <person name="O'Malley M.A."/>
            <person name="Stajich J.E."/>
            <person name="Spatafora J.W."/>
            <person name="Visel A."/>
            <person name="Grigoriev I.V."/>
        </authorList>
    </citation>
    <scope>NUCLEOTIDE SEQUENCE [LARGE SCALE GENOMIC DNA]</scope>
    <source>
        <strain evidence="8 9">NRRL 1336</strain>
    </source>
</reference>